<feature type="domain" description="Peptidase M14" evidence="5">
    <location>
        <begin position="411"/>
        <end position="1069"/>
    </location>
</feature>
<feature type="compositionally biased region" description="Polar residues" evidence="4">
    <location>
        <begin position="1376"/>
        <end position="1385"/>
    </location>
</feature>
<reference evidence="6" key="2">
    <citation type="submission" date="2025-05" db="UniProtKB">
        <authorList>
            <consortium name="EnsemblMetazoa"/>
        </authorList>
    </citation>
    <scope>IDENTIFICATION</scope>
    <source>
        <strain evidence="6">Foshan</strain>
    </source>
</reference>
<feature type="region of interest" description="Disordered" evidence="4">
    <location>
        <begin position="1103"/>
        <end position="1124"/>
    </location>
</feature>
<feature type="compositionally biased region" description="Basic residues" evidence="4">
    <location>
        <begin position="308"/>
        <end position="322"/>
    </location>
</feature>
<comment type="similarity">
    <text evidence="2 3">Belongs to the peptidase M14 family.</text>
</comment>
<proteinExistence type="inferred from homology"/>
<evidence type="ECO:0000256" key="3">
    <source>
        <dbReference type="PROSITE-ProRule" id="PRU01379"/>
    </source>
</evidence>
<comment type="cofactor">
    <cofactor evidence="1">
        <name>Zn(2+)</name>
        <dbReference type="ChEBI" id="CHEBI:29105"/>
    </cofactor>
</comment>
<evidence type="ECO:0000313" key="6">
    <source>
        <dbReference type="EnsemblMetazoa" id="AALFPA23_007209.P9549"/>
    </source>
</evidence>
<dbReference type="Proteomes" id="UP000069940">
    <property type="component" value="Unassembled WGS sequence"/>
</dbReference>
<evidence type="ECO:0000256" key="4">
    <source>
        <dbReference type="SAM" id="MobiDB-lite"/>
    </source>
</evidence>
<accession>A0ABM1YA34</accession>
<keyword evidence="7" id="KW-1185">Reference proteome</keyword>
<dbReference type="SUPFAM" id="SSF53187">
    <property type="entry name" value="Zn-dependent exopeptidases"/>
    <property type="match status" value="2"/>
</dbReference>
<feature type="compositionally biased region" description="Polar residues" evidence="4">
    <location>
        <begin position="693"/>
        <end position="708"/>
    </location>
</feature>
<sequence>MVDNFECAGYTFYSKFDSGNLGRVELVRCCEGLNIIGSNVSSSVGCLSAVSNASAIVATANAMGGGGPLSPGSVTLLGPPQTAILSGGGGPQMLGGNSPSAAHQHLQPPTSPLSGAATAAGIIPEQLHHHQLLTSHQPHHHSAAFVEVEFNLWTRPDCAGTPYENQNRTWFYFAVTGGRPNQIVKFNVMNLNKQAKLFSQGMHPVTKVGPGGRWERIKDKPSYSIANDVFFISFLHRAPESSETKTYYAFTFPFTYNELLEQLGNFDKRFGRHTFEMNQIAQEISLKYDASIPVGPVELVPSIVNHHIQPHHSSGKKGKLSKTPKVERSSPESFDDTARDGIVGSDEGTLPKVSDPGGKHLDDGEVPTAMSIDDNNTSESMQQITNLVNKVKIELPPQADAGKSKLPIFQQLLNTPTLEDDLKASNLDPRDDIYYYRELLTHSVEKRRIELLTITSFHGIQNTREERLRNLFPDDKTPRCHTFKNKKVVFISSRVHPGETPASFVLNGFLSTLLDRKSIVSITLRRMYVFKIIPFLNPDGVYNGLYRSDTRGHNLNRVYLTPNAETQPSIYASRKLIRYYHLGVDEPEPYELENEKKAALLRSPDTSTEEIVAISPLEEKSVTENVETSTPSKECPPLKKATSTNSESNEENNASTSDSGFGEQTVSKSSTVSSSSSTTTLVGPEISKPAGSTADNSSATDSPTSANQPEDVLPPGEPNPIAPTSDEALPAPKVFTEQLIPDLLPVVTESGLALRPARSVSNLSTASSMANSTTTNASTITHINTRKPPLVTAKVDTGRKGSASSFKNVINKPHLIATTPNVLKMKDFGVGSSSQAPAQQPQLQTQSSLAKATALGSLGAKKTSALHHKRGEGHKVRPQTPQMYSHFRSHRNEYLNPTSQKNLNISLDYLAQLDEKNDKVIYEERSNMFLYIDLHGHASKKGVFMYGNHLPSTIEAVECMLLPRLMSMNSQHFHYDACNFSERNMYYKGKRDGLSKEGSGRVAIYKCTGLIKSYTLECNYNTGKSVNILPPRGKEPATAKVQSPVPPKYTPAVFEEVGRALGPSILDLTNSNPQTRIHNSEFRTLQGLRNTLRIEIERGSSKARVTNKVPKPHSKRLSNQSSSSLEIAKENALQWENMAVPTGGSMVGAGGGAGSPPGAGAVGGNGNGNGKGTADPLGGNSSACCSATSSGGRQFLKGSSLKGHSGKISRKTGSAGGKGFGKKDVVKKSKILCESGVAGTVVTSGKKLQELMRNKDQHQVPRKKIKVSPPHQHGSTVDGFDLCFKSNLAASSLPNFLASPPSLGDLPLSKKVKSESKLLEECLDCDDSLDAIPCCSYTLPTTTSGGGTVALTKLISTYSQAAAGSPGVASGEGITPVSSSSTIALNSGNGSSSSGGGDKDTGKPGKISKFSKATSAKQQAKLGKSSKSNDGGKLLKKKRSLKTDSNLKRKKTRVKPALT</sequence>
<dbReference type="Pfam" id="PF00246">
    <property type="entry name" value="Peptidase_M14"/>
    <property type="match status" value="1"/>
</dbReference>
<dbReference type="Gene3D" id="3.40.630.10">
    <property type="entry name" value="Zn peptidases"/>
    <property type="match status" value="2"/>
</dbReference>
<feature type="active site" description="Proton donor/acceptor" evidence="3">
    <location>
        <position position="1017"/>
    </location>
</feature>
<dbReference type="PANTHER" id="PTHR12756">
    <property type="entry name" value="CYTOSOLIC CARBOXYPEPTIDASE"/>
    <property type="match status" value="1"/>
</dbReference>
<name>A0ABM1YA34_AEDAL</name>
<dbReference type="InterPro" id="IPR000834">
    <property type="entry name" value="Peptidase_M14"/>
</dbReference>
<feature type="compositionally biased region" description="Low complexity" evidence="4">
    <location>
        <begin position="832"/>
        <end position="850"/>
    </location>
</feature>
<feature type="region of interest" description="Disordered" evidence="4">
    <location>
        <begin position="1198"/>
        <end position="1221"/>
    </location>
</feature>
<feature type="compositionally biased region" description="Low complexity" evidence="4">
    <location>
        <begin position="641"/>
        <end position="657"/>
    </location>
</feature>
<dbReference type="Gene3D" id="2.60.40.3120">
    <property type="match status" value="1"/>
</dbReference>
<dbReference type="InterPro" id="IPR050821">
    <property type="entry name" value="Cytosolic_carboxypeptidase"/>
</dbReference>
<feature type="region of interest" description="Disordered" evidence="4">
    <location>
        <begin position="1365"/>
        <end position="1459"/>
    </location>
</feature>
<feature type="compositionally biased region" description="Low complexity" evidence="4">
    <location>
        <begin position="665"/>
        <end position="680"/>
    </location>
</feature>
<feature type="compositionally biased region" description="Polar residues" evidence="4">
    <location>
        <begin position="623"/>
        <end position="632"/>
    </location>
</feature>
<organism evidence="6 7">
    <name type="scientific">Aedes albopictus</name>
    <name type="common">Asian tiger mosquito</name>
    <name type="synonym">Stegomyia albopicta</name>
    <dbReference type="NCBI Taxonomy" id="7160"/>
    <lineage>
        <taxon>Eukaryota</taxon>
        <taxon>Metazoa</taxon>
        <taxon>Ecdysozoa</taxon>
        <taxon>Arthropoda</taxon>
        <taxon>Hexapoda</taxon>
        <taxon>Insecta</taxon>
        <taxon>Pterygota</taxon>
        <taxon>Neoptera</taxon>
        <taxon>Endopterygota</taxon>
        <taxon>Diptera</taxon>
        <taxon>Nematocera</taxon>
        <taxon>Culicoidea</taxon>
        <taxon>Culicidae</taxon>
        <taxon>Culicinae</taxon>
        <taxon>Aedini</taxon>
        <taxon>Aedes</taxon>
        <taxon>Stegomyia</taxon>
    </lineage>
</organism>
<protein>
    <recommendedName>
        <fullName evidence="5">Peptidase M14 domain-containing protein</fullName>
    </recommendedName>
</protein>
<dbReference type="PROSITE" id="PS52035">
    <property type="entry name" value="PEPTIDASE_M14"/>
    <property type="match status" value="1"/>
</dbReference>
<feature type="region of interest" description="Disordered" evidence="4">
    <location>
        <begin position="828"/>
        <end position="880"/>
    </location>
</feature>
<feature type="region of interest" description="Disordered" evidence="4">
    <location>
        <begin position="308"/>
        <end position="364"/>
    </location>
</feature>
<dbReference type="EnsemblMetazoa" id="AALFPA23_007209.R9549">
    <property type="protein sequence ID" value="AALFPA23_007209.P9549"/>
    <property type="gene ID" value="AALFPA23_007209"/>
</dbReference>
<evidence type="ECO:0000256" key="2">
    <source>
        <dbReference type="ARBA" id="ARBA00005988"/>
    </source>
</evidence>
<reference evidence="7" key="1">
    <citation type="journal article" date="2015" name="Proc. Natl. Acad. Sci. U.S.A.">
        <title>Genome sequence of the Asian Tiger mosquito, Aedes albopictus, reveals insights into its biology, genetics, and evolution.</title>
        <authorList>
            <person name="Chen X.G."/>
            <person name="Jiang X."/>
            <person name="Gu J."/>
            <person name="Xu M."/>
            <person name="Wu Y."/>
            <person name="Deng Y."/>
            <person name="Zhang C."/>
            <person name="Bonizzoni M."/>
            <person name="Dermauw W."/>
            <person name="Vontas J."/>
            <person name="Armbruster P."/>
            <person name="Huang X."/>
            <person name="Yang Y."/>
            <person name="Zhang H."/>
            <person name="He W."/>
            <person name="Peng H."/>
            <person name="Liu Y."/>
            <person name="Wu K."/>
            <person name="Chen J."/>
            <person name="Lirakis M."/>
            <person name="Topalis P."/>
            <person name="Van Leeuwen T."/>
            <person name="Hall A.B."/>
            <person name="Jiang X."/>
            <person name="Thorpe C."/>
            <person name="Mueller R.L."/>
            <person name="Sun C."/>
            <person name="Waterhouse R.M."/>
            <person name="Yan G."/>
            <person name="Tu Z.J."/>
            <person name="Fang X."/>
            <person name="James A.A."/>
        </authorList>
    </citation>
    <scope>NUCLEOTIDE SEQUENCE [LARGE SCALE GENOMIC DNA]</scope>
    <source>
        <strain evidence="7">Foshan</strain>
    </source>
</reference>
<evidence type="ECO:0000259" key="5">
    <source>
        <dbReference type="PROSITE" id="PS52035"/>
    </source>
</evidence>
<feature type="region of interest" description="Disordered" evidence="4">
    <location>
        <begin position="1254"/>
        <end position="1273"/>
    </location>
</feature>
<dbReference type="PANTHER" id="PTHR12756:SF12">
    <property type="entry name" value="CYTOSOLIC CARBOXYPEPTIDASE-LIKE PROTEIN 5"/>
    <property type="match status" value="1"/>
</dbReference>
<feature type="region of interest" description="Disordered" evidence="4">
    <location>
        <begin position="601"/>
        <end position="727"/>
    </location>
</feature>
<dbReference type="GeneID" id="109418093"/>
<evidence type="ECO:0000313" key="7">
    <source>
        <dbReference type="Proteomes" id="UP000069940"/>
    </source>
</evidence>
<feature type="compositionally biased region" description="Basic residues" evidence="4">
    <location>
        <begin position="1448"/>
        <end position="1459"/>
    </location>
</feature>
<dbReference type="RefSeq" id="XP_019547822.2">
    <property type="nucleotide sequence ID" value="XM_019692277.3"/>
</dbReference>
<evidence type="ECO:0000256" key="1">
    <source>
        <dbReference type="ARBA" id="ARBA00001947"/>
    </source>
</evidence>